<name>A0A3N4MHP6_9BACT</name>
<evidence type="ECO:0000313" key="3">
    <source>
        <dbReference type="EMBL" id="RPD43128.1"/>
    </source>
</evidence>
<dbReference type="AlphaFoldDB" id="A0A3N4MHP6"/>
<dbReference type="Proteomes" id="UP000279089">
    <property type="component" value="Unassembled WGS sequence"/>
</dbReference>
<comment type="caution">
    <text evidence="3">The sequence shown here is derived from an EMBL/GenBank/DDBJ whole genome shotgun (WGS) entry which is preliminary data.</text>
</comment>
<dbReference type="EMBL" id="RMBX01000001">
    <property type="protein sequence ID" value="RPD43128.1"/>
    <property type="molecule type" value="Genomic_DNA"/>
</dbReference>
<feature type="coiled-coil region" evidence="1">
    <location>
        <begin position="270"/>
        <end position="297"/>
    </location>
</feature>
<keyword evidence="2" id="KW-0732">Signal</keyword>
<keyword evidence="4" id="KW-1185">Reference proteome</keyword>
<proteinExistence type="predicted"/>
<evidence type="ECO:0000256" key="2">
    <source>
        <dbReference type="SAM" id="SignalP"/>
    </source>
</evidence>
<evidence type="ECO:0000256" key="1">
    <source>
        <dbReference type="SAM" id="Coils"/>
    </source>
</evidence>
<feature type="chain" id="PRO_5018062981" evidence="2">
    <location>
        <begin position="25"/>
        <end position="469"/>
    </location>
</feature>
<protein>
    <submittedName>
        <fullName evidence="3">Uncharacterized protein</fullName>
    </submittedName>
</protein>
<gene>
    <name evidence="3" type="ORF">EG028_02200</name>
</gene>
<organism evidence="3 4">
    <name type="scientific">Chitinophaga barathri</name>
    <dbReference type="NCBI Taxonomy" id="1647451"/>
    <lineage>
        <taxon>Bacteria</taxon>
        <taxon>Pseudomonadati</taxon>
        <taxon>Bacteroidota</taxon>
        <taxon>Chitinophagia</taxon>
        <taxon>Chitinophagales</taxon>
        <taxon>Chitinophagaceae</taxon>
        <taxon>Chitinophaga</taxon>
    </lineage>
</organism>
<evidence type="ECO:0000313" key="4">
    <source>
        <dbReference type="Proteomes" id="UP000279089"/>
    </source>
</evidence>
<dbReference type="OrthoDB" id="629901at2"/>
<feature type="signal peptide" evidence="2">
    <location>
        <begin position="1"/>
        <end position="24"/>
    </location>
</feature>
<reference evidence="4" key="1">
    <citation type="submission" date="2018-11" db="EMBL/GenBank/DDBJ databases">
        <title>Chitinophaga lutea sp.nov., isolate from arsenic contaminated soil.</title>
        <authorList>
            <person name="Zong Y."/>
        </authorList>
    </citation>
    <scope>NUCLEOTIDE SEQUENCE [LARGE SCALE GENOMIC DNA]</scope>
    <source>
        <strain evidence="4">YLT18</strain>
    </source>
</reference>
<sequence>MRLSAFSIMLMCIFYAPWSFGQSAATTDIAVFGAYADRCARIEQDLNAYTSKQLKKIERLAQRLQSGQGTARTDTASQPGYAERLRNPVASNLAALADGKDRALHYIGFLDSFQTALKLHAINPGAVQHIERLGQLLEKSGHVQQAFNESAMIEGRLVGYLQTLAGQLPTARAMRQLRELQNAVGAYQLKIRYYKQALTNPDRALREVFTILKKTRVFQQFFRRYSALAALLPPDPAEAVLLEPGTFGLQTRELVRQAMYDRAGQSVNTAAFASQSATEWKSQLQQLKNKLENAKSRPLPEDVQGNPNPEKTKSFLKRLQFGTNVQSTRGNGLLPATTDLGISVGLKLNAQSVVGIGGSYKVGWGESIRKIRLSHQGASLRSFIDWKIKGSFYCSGGYEYNYQPVTTETPPTIRFSSWKNSGLIGVSKTIAANHKFFKQAKMQVLWDALARQQMPRSPAFKFRIGYNLN</sequence>
<keyword evidence="1" id="KW-0175">Coiled coil</keyword>
<dbReference type="RefSeq" id="WP_120514401.1">
    <property type="nucleotide sequence ID" value="NZ_QXZY01000001.1"/>
</dbReference>
<accession>A0A3N4MHP6</accession>